<organism evidence="5 6">
    <name type="scientific">Streptomyces albidoflavus</name>
    <dbReference type="NCBI Taxonomy" id="1886"/>
    <lineage>
        <taxon>Bacteria</taxon>
        <taxon>Bacillati</taxon>
        <taxon>Actinomycetota</taxon>
        <taxon>Actinomycetes</taxon>
        <taxon>Kitasatosporales</taxon>
        <taxon>Streptomycetaceae</taxon>
        <taxon>Streptomyces</taxon>
        <taxon>Streptomyces albidoflavus group</taxon>
    </lineage>
</organism>
<name>A0AB37XCU6_9ACTN</name>
<evidence type="ECO:0000313" key="5">
    <source>
        <dbReference type="EMBL" id="RZE38859.1"/>
    </source>
</evidence>
<evidence type="ECO:0000313" key="6">
    <source>
        <dbReference type="Proteomes" id="UP000292095"/>
    </source>
</evidence>
<comment type="similarity">
    <text evidence="1">Belongs to the SMC family. SbcC subfamily.</text>
</comment>
<dbReference type="PANTHER" id="PTHR32114">
    <property type="entry name" value="ABC TRANSPORTER ABCH.3"/>
    <property type="match status" value="1"/>
</dbReference>
<evidence type="ECO:0000256" key="2">
    <source>
        <dbReference type="ARBA" id="ARBA00011322"/>
    </source>
</evidence>
<evidence type="ECO:0000259" key="4">
    <source>
        <dbReference type="Pfam" id="PF02463"/>
    </source>
</evidence>
<protein>
    <recommendedName>
        <fullName evidence="3">Nuclease SbcCD subunit C</fullName>
    </recommendedName>
</protein>
<sequence length="771" mass="85007">MRQDPTAGEPWHLTSVTVVGYQGATNQVIMKVDPSPGVTIIHGPNGSGKSTIADGIRTALSGSTKWWTSAEQKSTRSKMEPLWEKIHAARGAEKTMAEVTLSRKSERLILSCVIDDNGEVTHRDAEWILPNGESAKIDLRETAWSHALAGHPPVFAYADIERRVQQSKDLREYIENLLAFGGCFVALNDRVEELSGRANFARKAIVDAAKEAKRRVAEVDEIHGKQDPSVSMKAVSWPDWVNEIDTWLEENELNDSGGFLPQVTEKHSEILSAALIRAGEAFQKIDSSPDSVKHRLANSLRGLHEHVLDLESPGAECPVCESQQADWPVRLRESVVGLAGLEPLHLEAESSLAALKRALETEFRQVVSVLNASADQILTSQNLLDLAQDRADSLCQVLDRYGCQPTGVARRKVFELRQVLETRDWWRACVEAASLSAFDKQWRLKRRTVVEDFVNTWREHAEIASESQLWKATSACLKDLAGDLRNKRAQDFTTLAGGRVKALLEDAGILLEDVRLTTQRAEVKVQNPVGQPLSLSMLSAGQRNAFLLAPLLSTIESGPFGFLVLDDPVHAFDDIRVDRLAAVLAEISVTRRVLVFTHDERLKAHLMARSLNCHSWAISRDLETGVISLESTDQLWRMLLEDAEAVRSLAPKLSTTGYLTETQIIRGLLRQAIDIALHQSVVRNAISGGRDVADDLALLDSCQSTMARIDKAEEIISVPAGGKHPVREAKSRCGNFLTLWNNAVHGAPTAKKDLRSEIEVASKACSDLVGG</sequence>
<dbReference type="Proteomes" id="UP000292095">
    <property type="component" value="Unassembled WGS sequence"/>
</dbReference>
<feature type="domain" description="RecF/RecN/SMC N-terminal" evidence="4">
    <location>
        <begin position="30"/>
        <end position="602"/>
    </location>
</feature>
<proteinExistence type="inferred from homology"/>
<gene>
    <name evidence="5" type="ORF">C0Q91_17940</name>
</gene>
<evidence type="ECO:0000256" key="1">
    <source>
        <dbReference type="ARBA" id="ARBA00006930"/>
    </source>
</evidence>
<dbReference type="AlphaFoldDB" id="A0AB37XCU6"/>
<comment type="subunit">
    <text evidence="2">Heterodimer of SbcC and SbcD.</text>
</comment>
<dbReference type="EMBL" id="PKLK01000019">
    <property type="protein sequence ID" value="RZE38859.1"/>
    <property type="molecule type" value="Genomic_DNA"/>
</dbReference>
<dbReference type="Gene3D" id="3.40.50.300">
    <property type="entry name" value="P-loop containing nucleotide triphosphate hydrolases"/>
    <property type="match status" value="2"/>
</dbReference>
<dbReference type="PANTHER" id="PTHR32114:SF2">
    <property type="entry name" value="ABC TRANSPORTER ABCH.3"/>
    <property type="match status" value="1"/>
</dbReference>
<dbReference type="InterPro" id="IPR003395">
    <property type="entry name" value="RecF/RecN/SMC_N"/>
</dbReference>
<comment type="caution">
    <text evidence="5">The sequence shown here is derived from an EMBL/GenBank/DDBJ whole genome shotgun (WGS) entry which is preliminary data.</text>
</comment>
<accession>A0AB37XCU6</accession>
<evidence type="ECO:0000256" key="3">
    <source>
        <dbReference type="ARBA" id="ARBA00013368"/>
    </source>
</evidence>
<dbReference type="SUPFAM" id="SSF52540">
    <property type="entry name" value="P-loop containing nucleoside triphosphate hydrolases"/>
    <property type="match status" value="1"/>
</dbReference>
<reference evidence="5 6" key="1">
    <citation type="submission" date="2017-12" db="EMBL/GenBank/DDBJ databases">
        <title>Population genomics insights into the ecological differentiation and adaptive evolution in streptomycetes.</title>
        <authorList>
            <person name="Li Y."/>
            <person name="Huang Y."/>
        </authorList>
    </citation>
    <scope>NUCLEOTIDE SEQUENCE [LARGE SCALE GENOMIC DNA]</scope>
    <source>
        <strain evidence="5 6">FXJ.2339</strain>
    </source>
</reference>
<dbReference type="Pfam" id="PF02463">
    <property type="entry name" value="SMC_N"/>
    <property type="match status" value="1"/>
</dbReference>
<dbReference type="InterPro" id="IPR027417">
    <property type="entry name" value="P-loop_NTPase"/>
</dbReference>